<dbReference type="eggNOG" id="ENOG502ZJM1">
    <property type="taxonomic scope" value="Bacteria"/>
</dbReference>
<name>S4NSC3_9LACO</name>
<dbReference type="Proteomes" id="UP000016361">
    <property type="component" value="Unassembled WGS sequence"/>
</dbReference>
<feature type="region of interest" description="Disordered" evidence="1">
    <location>
        <begin position="51"/>
        <end position="83"/>
    </location>
</feature>
<reference evidence="3" key="1">
    <citation type="journal article" date="2013" name="Genome Announc.">
        <title>Draft Genome Sequence of D-Branched-Chain Amino Acid Producer Lactobacillus otakiensis JCM 15040T, Isolated from a Traditional Japanese Pickle.</title>
        <authorList>
            <person name="Doi K."/>
            <person name="Mori K."/>
            <person name="Mutaguchi Y."/>
            <person name="Tashiro K."/>
            <person name="Fujino Y."/>
            <person name="Ohmori T."/>
            <person name="Kuhara S."/>
            <person name="Ohshima T."/>
        </authorList>
    </citation>
    <scope>NUCLEOTIDE SEQUENCE [LARGE SCALE GENOMIC DNA]</scope>
    <source>
        <strain evidence="3">JCM 15040</strain>
    </source>
</reference>
<evidence type="ECO:0000313" key="2">
    <source>
        <dbReference type="EMBL" id="GAD16868.1"/>
    </source>
</evidence>
<evidence type="ECO:0000256" key="1">
    <source>
        <dbReference type="SAM" id="MobiDB-lite"/>
    </source>
</evidence>
<dbReference type="InterPro" id="IPR007337">
    <property type="entry name" value="RelB/DinJ"/>
</dbReference>
<sequence length="83" mass="9417">MLANHGLTISDFIRMTLTTIANEGLPKYYYLPNKELLDSLQEVVDDISGKKKLPEAHSSVELEHMLNENDDETENNSPNDKNN</sequence>
<dbReference type="Pfam" id="PF04221">
    <property type="entry name" value="RelB"/>
    <property type="match status" value="1"/>
</dbReference>
<comment type="caution">
    <text evidence="2">The sequence shown here is derived from an EMBL/GenBank/DDBJ whole genome shotgun (WGS) entry which is preliminary data.</text>
</comment>
<feature type="compositionally biased region" description="Basic and acidic residues" evidence="1">
    <location>
        <begin position="51"/>
        <end position="67"/>
    </location>
</feature>
<dbReference type="AlphaFoldDB" id="S4NSC3"/>
<dbReference type="EMBL" id="BASH01000004">
    <property type="protein sequence ID" value="GAD16868.1"/>
    <property type="molecule type" value="Genomic_DNA"/>
</dbReference>
<organism evidence="2 3">
    <name type="scientific">Lentilactobacillus otakiensis DSM 19908 = JCM 15040</name>
    <dbReference type="NCBI Taxonomy" id="1423780"/>
    <lineage>
        <taxon>Bacteria</taxon>
        <taxon>Bacillati</taxon>
        <taxon>Bacillota</taxon>
        <taxon>Bacilli</taxon>
        <taxon>Lactobacillales</taxon>
        <taxon>Lactobacillaceae</taxon>
        <taxon>Lentilactobacillus</taxon>
    </lineage>
</organism>
<protein>
    <submittedName>
        <fullName evidence="2">Uncharacterized protein</fullName>
    </submittedName>
</protein>
<evidence type="ECO:0000313" key="3">
    <source>
        <dbReference type="Proteomes" id="UP000016361"/>
    </source>
</evidence>
<dbReference type="STRING" id="1423780.FD05_GL002170"/>
<dbReference type="PATRIC" id="fig|1423780.4.peg.2203"/>
<accession>S4NSC3</accession>
<keyword evidence="3" id="KW-1185">Reference proteome</keyword>
<proteinExistence type="predicted"/>
<gene>
    <name evidence="2" type="ORF">LOT_1406</name>
</gene>